<reference evidence="12 13" key="1">
    <citation type="journal article" date="2018" name="Nat. Ecol. Evol.">
        <title>Pezizomycetes genomes reveal the molecular basis of ectomycorrhizal truffle lifestyle.</title>
        <authorList>
            <person name="Murat C."/>
            <person name="Payen T."/>
            <person name="Noel B."/>
            <person name="Kuo A."/>
            <person name="Morin E."/>
            <person name="Chen J."/>
            <person name="Kohler A."/>
            <person name="Krizsan K."/>
            <person name="Balestrini R."/>
            <person name="Da Silva C."/>
            <person name="Montanini B."/>
            <person name="Hainaut M."/>
            <person name="Levati E."/>
            <person name="Barry K.W."/>
            <person name="Belfiori B."/>
            <person name="Cichocki N."/>
            <person name="Clum A."/>
            <person name="Dockter R.B."/>
            <person name="Fauchery L."/>
            <person name="Guy J."/>
            <person name="Iotti M."/>
            <person name="Le Tacon F."/>
            <person name="Lindquist E.A."/>
            <person name="Lipzen A."/>
            <person name="Malagnac F."/>
            <person name="Mello A."/>
            <person name="Molinier V."/>
            <person name="Miyauchi S."/>
            <person name="Poulain J."/>
            <person name="Riccioni C."/>
            <person name="Rubini A."/>
            <person name="Sitrit Y."/>
            <person name="Splivallo R."/>
            <person name="Traeger S."/>
            <person name="Wang M."/>
            <person name="Zifcakova L."/>
            <person name="Wipf D."/>
            <person name="Zambonelli A."/>
            <person name="Paolocci F."/>
            <person name="Nowrousian M."/>
            <person name="Ottonello S."/>
            <person name="Baldrian P."/>
            <person name="Spatafora J.W."/>
            <person name="Henrissat B."/>
            <person name="Nagy L.G."/>
            <person name="Aury J.M."/>
            <person name="Wincker P."/>
            <person name="Grigoriev I.V."/>
            <person name="Bonfante P."/>
            <person name="Martin F.M."/>
        </authorList>
    </citation>
    <scope>NUCLEOTIDE SEQUENCE [LARGE SCALE GENOMIC DNA]</scope>
    <source>
        <strain evidence="12 13">ATCC MYA-4762</strain>
    </source>
</reference>
<evidence type="ECO:0000256" key="10">
    <source>
        <dbReference type="SAM" id="MobiDB-lite"/>
    </source>
</evidence>
<dbReference type="SUPFAM" id="SSF51395">
    <property type="entry name" value="FMN-linked oxidoreductases"/>
    <property type="match status" value="1"/>
</dbReference>
<dbReference type="AlphaFoldDB" id="A0A3N4M0N0"/>
<evidence type="ECO:0000256" key="3">
    <source>
        <dbReference type="ARBA" id="ARBA00022643"/>
    </source>
</evidence>
<proteinExistence type="predicted"/>
<keyword evidence="3" id="KW-0288">FMN</keyword>
<dbReference type="PANTHER" id="PTHR45936">
    <property type="entry name" value="TRNA-DIHYDROURIDINE(20) SYNTHASE [NAD(P)+]-LIKE"/>
    <property type="match status" value="1"/>
</dbReference>
<comment type="catalytic activity">
    <reaction evidence="9">
        <text>a 5,6-dihydrouridine in mRNA + NADP(+) = a uridine in mRNA + NADPH + H(+)</text>
        <dbReference type="Rhea" id="RHEA:69855"/>
        <dbReference type="Rhea" id="RHEA-COMP:14658"/>
        <dbReference type="Rhea" id="RHEA-COMP:17789"/>
        <dbReference type="ChEBI" id="CHEBI:15378"/>
        <dbReference type="ChEBI" id="CHEBI:57783"/>
        <dbReference type="ChEBI" id="CHEBI:58349"/>
        <dbReference type="ChEBI" id="CHEBI:65315"/>
        <dbReference type="ChEBI" id="CHEBI:74443"/>
    </reaction>
    <physiologicalReaction direction="right-to-left" evidence="9">
        <dbReference type="Rhea" id="RHEA:69857"/>
    </physiologicalReaction>
</comment>
<dbReference type="Proteomes" id="UP000267821">
    <property type="component" value="Unassembled WGS sequence"/>
</dbReference>
<evidence type="ECO:0000256" key="7">
    <source>
        <dbReference type="ARBA" id="ARBA00045934"/>
    </source>
</evidence>
<evidence type="ECO:0000256" key="5">
    <source>
        <dbReference type="ARBA" id="ARBA00022694"/>
    </source>
</evidence>
<evidence type="ECO:0000259" key="11">
    <source>
        <dbReference type="Pfam" id="PF01207"/>
    </source>
</evidence>
<evidence type="ECO:0000256" key="4">
    <source>
        <dbReference type="ARBA" id="ARBA00022664"/>
    </source>
</evidence>
<dbReference type="InterPro" id="IPR052582">
    <property type="entry name" value="tRNA-DUS-like"/>
</dbReference>
<dbReference type="FunCoup" id="A0A3N4M0N0">
    <property type="interactions" value="836"/>
</dbReference>
<dbReference type="GO" id="GO:0050660">
    <property type="term" value="F:flavin adenine dinucleotide binding"/>
    <property type="evidence" value="ECO:0007669"/>
    <property type="project" value="InterPro"/>
</dbReference>
<dbReference type="Pfam" id="PF01207">
    <property type="entry name" value="Dus"/>
    <property type="match status" value="1"/>
</dbReference>
<evidence type="ECO:0000313" key="13">
    <source>
        <dbReference type="Proteomes" id="UP000267821"/>
    </source>
</evidence>
<keyword evidence="4" id="KW-0507">mRNA processing</keyword>
<comment type="catalytic activity">
    <reaction evidence="8">
        <text>a 5,6-dihydrouridine in mRNA + NAD(+) = a uridine in mRNA + NADH + H(+)</text>
        <dbReference type="Rhea" id="RHEA:69851"/>
        <dbReference type="Rhea" id="RHEA-COMP:14658"/>
        <dbReference type="Rhea" id="RHEA-COMP:17789"/>
        <dbReference type="ChEBI" id="CHEBI:15378"/>
        <dbReference type="ChEBI" id="CHEBI:57540"/>
        <dbReference type="ChEBI" id="CHEBI:57945"/>
        <dbReference type="ChEBI" id="CHEBI:65315"/>
        <dbReference type="ChEBI" id="CHEBI:74443"/>
    </reaction>
    <physiologicalReaction direction="right-to-left" evidence="8">
        <dbReference type="Rhea" id="RHEA:69853"/>
    </physiologicalReaction>
</comment>
<dbReference type="OrthoDB" id="10262250at2759"/>
<evidence type="ECO:0000256" key="8">
    <source>
        <dbReference type="ARBA" id="ARBA00048342"/>
    </source>
</evidence>
<dbReference type="InterPro" id="IPR035587">
    <property type="entry name" value="DUS-like_FMN-bd"/>
</dbReference>
<dbReference type="EMBL" id="ML121531">
    <property type="protein sequence ID" value="RPB27468.1"/>
    <property type="molecule type" value="Genomic_DNA"/>
</dbReference>
<protein>
    <submittedName>
        <fullName evidence="12">FMN-linked oxidoreductase</fullName>
    </submittedName>
</protein>
<dbReference type="InterPro" id="IPR013785">
    <property type="entry name" value="Aldolase_TIM"/>
</dbReference>
<evidence type="ECO:0000256" key="2">
    <source>
        <dbReference type="ARBA" id="ARBA00022630"/>
    </source>
</evidence>
<dbReference type="GO" id="GO:0017150">
    <property type="term" value="F:tRNA dihydrouridine synthase activity"/>
    <property type="evidence" value="ECO:0007669"/>
    <property type="project" value="InterPro"/>
</dbReference>
<gene>
    <name evidence="12" type="ORF">L211DRAFT_779372</name>
</gene>
<evidence type="ECO:0000256" key="6">
    <source>
        <dbReference type="ARBA" id="ARBA00023002"/>
    </source>
</evidence>
<dbReference type="InParanoid" id="A0A3N4M0N0"/>
<dbReference type="CDD" id="cd02801">
    <property type="entry name" value="DUS_like_FMN"/>
    <property type="match status" value="1"/>
</dbReference>
<comment type="function">
    <text evidence="7">Catalyzes the synthesis of dihydrouridine, a modified base found in the D-loop of most tRNAs. Specifically modifies U47 in cytoplasmic tRNAs. Catalyzes the synthesis of dihydrouridine in some mRNAs, thereby affecting their translation.</text>
</comment>
<keyword evidence="13" id="KW-1185">Reference proteome</keyword>
<dbReference type="PANTHER" id="PTHR45936:SF1">
    <property type="entry name" value="TRNA-DIHYDROURIDINE(20) SYNTHASE [NAD(P)+]-LIKE"/>
    <property type="match status" value="1"/>
</dbReference>
<evidence type="ECO:0000256" key="9">
    <source>
        <dbReference type="ARBA" id="ARBA00049447"/>
    </source>
</evidence>
<accession>A0A3N4M0N0</accession>
<name>A0A3N4M0N0_9PEZI</name>
<dbReference type="PROSITE" id="PS01136">
    <property type="entry name" value="UPF0034"/>
    <property type="match status" value="1"/>
</dbReference>
<keyword evidence="5" id="KW-0819">tRNA processing</keyword>
<keyword evidence="6" id="KW-0560">Oxidoreductase</keyword>
<evidence type="ECO:0000256" key="1">
    <source>
        <dbReference type="ARBA" id="ARBA00001917"/>
    </source>
</evidence>
<evidence type="ECO:0000313" key="12">
    <source>
        <dbReference type="EMBL" id="RPB27468.1"/>
    </source>
</evidence>
<sequence>MASGLPRKRPLCVLAPMVRTGELPTRLLSLKYGASLVWGPETVDKAIIGSTRTPNPAIFCTDFTKPSNNKPGEAPRVVFRTHSILETAARKLIFQLGTADPALAVDAARVVARDVAGIGVNAGCPKHFSIHSGMGAALLQTPDLLCEILTNLVKAVGPGTEFNVPISVKIRLLEPHEKTFGLVERLVKTGIEHLTVHMRTTPMRPREPAIRDPEIIRGIVRICREAGVGILVNGDIDHRAASDYLSEQYDLDGCMIARAAEANPSCFIGGQKEVKPWLDVAREFLATAMDVDNHFSNTKFILNHIVDSKNPKYKQITSAKTYKDMCEILEVPELSSDAEVVKEPKKEPEAVEKAKSGGYESAVVAGGVAPGKKTKKQKLRGVGGQVSHKKQQQGMTQAVPMLS</sequence>
<feature type="domain" description="DUS-like FMN-binding" evidence="11">
    <location>
        <begin position="14"/>
        <end position="299"/>
    </location>
</feature>
<organism evidence="12 13">
    <name type="scientific">Terfezia boudieri ATCC MYA-4762</name>
    <dbReference type="NCBI Taxonomy" id="1051890"/>
    <lineage>
        <taxon>Eukaryota</taxon>
        <taxon>Fungi</taxon>
        <taxon>Dikarya</taxon>
        <taxon>Ascomycota</taxon>
        <taxon>Pezizomycotina</taxon>
        <taxon>Pezizomycetes</taxon>
        <taxon>Pezizales</taxon>
        <taxon>Pezizaceae</taxon>
        <taxon>Terfezia</taxon>
    </lineage>
</organism>
<dbReference type="InterPro" id="IPR018517">
    <property type="entry name" value="tRNA_hU_synthase_CS"/>
</dbReference>
<dbReference type="GO" id="GO:0005737">
    <property type="term" value="C:cytoplasm"/>
    <property type="evidence" value="ECO:0007669"/>
    <property type="project" value="TreeGrafter"/>
</dbReference>
<dbReference type="Gene3D" id="3.20.20.70">
    <property type="entry name" value="Aldolase class I"/>
    <property type="match status" value="1"/>
</dbReference>
<keyword evidence="2" id="KW-0285">Flavoprotein</keyword>
<feature type="region of interest" description="Disordered" evidence="10">
    <location>
        <begin position="366"/>
        <end position="403"/>
    </location>
</feature>
<comment type="cofactor">
    <cofactor evidence="1">
        <name>FMN</name>
        <dbReference type="ChEBI" id="CHEBI:58210"/>
    </cofactor>
</comment>
<dbReference type="GO" id="GO:0006397">
    <property type="term" value="P:mRNA processing"/>
    <property type="evidence" value="ECO:0007669"/>
    <property type="project" value="UniProtKB-KW"/>
</dbReference>
<dbReference type="STRING" id="1051890.A0A3N4M0N0"/>